<evidence type="ECO:0000256" key="12">
    <source>
        <dbReference type="SAM" id="Phobius"/>
    </source>
</evidence>
<comment type="subcellular location">
    <subcellularLocation>
        <location evidence="1">Cell membrane</location>
        <topology evidence="1">Multi-pass membrane protein</topology>
    </subcellularLocation>
</comment>
<evidence type="ECO:0000256" key="10">
    <source>
        <dbReference type="ARBA" id="ARBA00023002"/>
    </source>
</evidence>
<evidence type="ECO:0000256" key="9">
    <source>
        <dbReference type="ARBA" id="ARBA00022989"/>
    </source>
</evidence>
<evidence type="ECO:0000256" key="7">
    <source>
        <dbReference type="ARBA" id="ARBA00022729"/>
    </source>
</evidence>
<evidence type="ECO:0000256" key="3">
    <source>
        <dbReference type="ARBA" id="ARBA00022448"/>
    </source>
</evidence>
<dbReference type="InterPro" id="IPR036257">
    <property type="entry name" value="Cyt_c_oxidase_su2_TM_sf"/>
</dbReference>
<keyword evidence="10" id="KW-0560">Oxidoreductase</keyword>
<dbReference type="InterPro" id="IPR045187">
    <property type="entry name" value="CcO_II"/>
</dbReference>
<reference evidence="15 16" key="1">
    <citation type="submission" date="2023-07" db="EMBL/GenBank/DDBJ databases">
        <title>Functional and genomic diversity of the sorghum phyllosphere microbiome.</title>
        <authorList>
            <person name="Shade A."/>
        </authorList>
    </citation>
    <scope>NUCLEOTIDE SEQUENCE [LARGE SCALE GENOMIC DNA]</scope>
    <source>
        <strain evidence="15 16">SORGH_AS_1064</strain>
    </source>
</reference>
<evidence type="ECO:0000313" key="16">
    <source>
        <dbReference type="Proteomes" id="UP001225072"/>
    </source>
</evidence>
<dbReference type="PROSITE" id="PS50999">
    <property type="entry name" value="COX2_TM"/>
    <property type="match status" value="1"/>
</dbReference>
<comment type="caution">
    <text evidence="15">The sequence shown here is derived from an EMBL/GenBank/DDBJ whole genome shotgun (WGS) entry which is preliminary data.</text>
</comment>
<dbReference type="CDD" id="cd04212">
    <property type="entry name" value="CuRO_UO_II"/>
    <property type="match status" value="1"/>
</dbReference>
<keyword evidence="11 12" id="KW-0472">Membrane</keyword>
<dbReference type="InterPro" id="IPR008972">
    <property type="entry name" value="Cupredoxin"/>
</dbReference>
<dbReference type="EMBL" id="JAUTAL010000001">
    <property type="protein sequence ID" value="MDQ1095226.1"/>
    <property type="molecule type" value="Genomic_DNA"/>
</dbReference>
<keyword evidence="8" id="KW-0249">Electron transport</keyword>
<keyword evidence="7" id="KW-0732">Signal</keyword>
<evidence type="ECO:0000256" key="6">
    <source>
        <dbReference type="ARBA" id="ARBA00022692"/>
    </source>
</evidence>
<evidence type="ECO:0000259" key="14">
    <source>
        <dbReference type="PROSITE" id="PS50999"/>
    </source>
</evidence>
<keyword evidence="9 12" id="KW-1133">Transmembrane helix</keyword>
<keyword evidence="4" id="KW-1003">Cell membrane</keyword>
<name>A0ABU0TE51_9FLAO</name>
<evidence type="ECO:0000256" key="11">
    <source>
        <dbReference type="ARBA" id="ARBA00023136"/>
    </source>
</evidence>
<dbReference type="PANTHER" id="PTHR22888:SF18">
    <property type="entry name" value="CYTOCHROME BO(3) UBIQUINOL OXIDASE SUBUNIT 2"/>
    <property type="match status" value="1"/>
</dbReference>
<evidence type="ECO:0000256" key="4">
    <source>
        <dbReference type="ARBA" id="ARBA00022475"/>
    </source>
</evidence>
<gene>
    <name evidence="15" type="ORF">QE404_000373</name>
</gene>
<evidence type="ECO:0000256" key="2">
    <source>
        <dbReference type="ARBA" id="ARBA00007866"/>
    </source>
</evidence>
<dbReference type="Gene3D" id="1.10.287.90">
    <property type="match status" value="1"/>
</dbReference>
<evidence type="ECO:0000256" key="8">
    <source>
        <dbReference type="ARBA" id="ARBA00022982"/>
    </source>
</evidence>
<evidence type="ECO:0000256" key="1">
    <source>
        <dbReference type="ARBA" id="ARBA00004651"/>
    </source>
</evidence>
<keyword evidence="3" id="KW-0813">Transport</keyword>
<keyword evidence="6 12" id="KW-0812">Transmembrane</keyword>
<dbReference type="PANTHER" id="PTHR22888">
    <property type="entry name" value="CYTOCHROME C OXIDASE, SUBUNIT II"/>
    <property type="match status" value="1"/>
</dbReference>
<feature type="domain" description="Cytochrome oxidase subunit II copper A binding" evidence="13">
    <location>
        <begin position="121"/>
        <end position="233"/>
    </location>
</feature>
<accession>A0ABU0TE51</accession>
<feature type="domain" description="Cytochrome oxidase subunit II transmembrane region profile" evidence="14">
    <location>
        <begin position="17"/>
        <end position="117"/>
    </location>
</feature>
<dbReference type="SUPFAM" id="SSF81464">
    <property type="entry name" value="Cytochrome c oxidase subunit II-like, transmembrane region"/>
    <property type="match status" value="1"/>
</dbReference>
<keyword evidence="16" id="KW-1185">Reference proteome</keyword>
<dbReference type="Proteomes" id="UP001225072">
    <property type="component" value="Unassembled WGS sequence"/>
</dbReference>
<feature type="transmembrane region" description="Helical" evidence="12">
    <location>
        <begin position="87"/>
        <end position="107"/>
    </location>
</feature>
<evidence type="ECO:0000313" key="15">
    <source>
        <dbReference type="EMBL" id="MDQ1095226.1"/>
    </source>
</evidence>
<dbReference type="InterPro" id="IPR002429">
    <property type="entry name" value="CcO_II-like_C"/>
</dbReference>
<dbReference type="RefSeq" id="WP_307453673.1">
    <property type="nucleotide sequence ID" value="NZ_JAUTAL010000001.1"/>
</dbReference>
<evidence type="ECO:0000259" key="13">
    <source>
        <dbReference type="PROSITE" id="PS50857"/>
    </source>
</evidence>
<keyword evidence="5" id="KW-0679">Respiratory chain</keyword>
<comment type="similarity">
    <text evidence="2">Belongs to the cytochrome c oxidase subunit 2 family.</text>
</comment>
<dbReference type="InterPro" id="IPR011759">
    <property type="entry name" value="Cyt_c_oxidase_su2_TM_dom"/>
</dbReference>
<organism evidence="15 16">
    <name type="scientific">Chryseobacterium camelliae</name>
    <dbReference type="NCBI Taxonomy" id="1265445"/>
    <lineage>
        <taxon>Bacteria</taxon>
        <taxon>Pseudomonadati</taxon>
        <taxon>Bacteroidota</taxon>
        <taxon>Flavobacteriia</taxon>
        <taxon>Flavobacteriales</taxon>
        <taxon>Weeksellaceae</taxon>
        <taxon>Chryseobacterium group</taxon>
        <taxon>Chryseobacterium</taxon>
    </lineage>
</organism>
<sequence length="305" mass="34623">MKNFNYIFLVILLFPICLSAESHSFLQPMGDIAAEQKKHFFRVILITMVAILPVLIGVPIIIYKFRKRKDGSTKGKYLPNWEYNSKLELLMWAIPVLIVMILGFWLAKSTTKLDPYKPLGKDALVVQVVALDWKWLFIYPDQHIATVNNLVIPENRPIQLVLTSDTVMQSFIVPSLAGQIYVMPSMTSRLNFIANTTGTAMGENTQYNGDGFSSETFTVKSVTADEWKKWIKNSSGTKNALDFKLYEKISQQSTAATLRKELNVSNLTFTLNEPMLFKRIIQQYHNGKPIPPTKQAGSPNQIINK</sequence>
<dbReference type="Pfam" id="PF00116">
    <property type="entry name" value="COX2"/>
    <property type="match status" value="1"/>
</dbReference>
<protein>
    <submittedName>
        <fullName evidence="15">Cytochrome o ubiquinol oxidase subunit 2</fullName>
    </submittedName>
</protein>
<dbReference type="InterPro" id="IPR034227">
    <property type="entry name" value="CuRO_UO_II"/>
</dbReference>
<dbReference type="PROSITE" id="PS50857">
    <property type="entry name" value="COX2_CUA"/>
    <property type="match status" value="1"/>
</dbReference>
<proteinExistence type="inferred from homology"/>
<dbReference type="SUPFAM" id="SSF49503">
    <property type="entry name" value="Cupredoxins"/>
    <property type="match status" value="1"/>
</dbReference>
<dbReference type="Gene3D" id="2.60.40.420">
    <property type="entry name" value="Cupredoxins - blue copper proteins"/>
    <property type="match status" value="1"/>
</dbReference>
<evidence type="ECO:0000256" key="5">
    <source>
        <dbReference type="ARBA" id="ARBA00022660"/>
    </source>
</evidence>
<feature type="transmembrane region" description="Helical" evidence="12">
    <location>
        <begin position="40"/>
        <end position="66"/>
    </location>
</feature>